<proteinExistence type="predicted"/>
<organism evidence="1">
    <name type="scientific">Magnetococcus massalia (strain MO-1)</name>
    <dbReference type="NCBI Taxonomy" id="451514"/>
    <lineage>
        <taxon>Bacteria</taxon>
        <taxon>Pseudomonadati</taxon>
        <taxon>Pseudomonadota</taxon>
        <taxon>Magnetococcia</taxon>
        <taxon>Magnetococcales</taxon>
        <taxon>Magnetococcaceae</taxon>
        <taxon>Magnetococcus</taxon>
    </lineage>
</organism>
<sequence>MNFHSTEFSDFAREYHFKRRKDGDHSVAKPVAEKPSAVSAREQLLARLNRTSPPMDL</sequence>
<dbReference type="EMBL" id="LO017727">
    <property type="protein sequence ID" value="CRH07336.1"/>
    <property type="molecule type" value="Genomic_DNA"/>
</dbReference>
<evidence type="ECO:0000313" key="1">
    <source>
        <dbReference type="EMBL" id="CRH07336.1"/>
    </source>
</evidence>
<reference evidence="1" key="1">
    <citation type="submission" date="2015-04" db="EMBL/GenBank/DDBJ databases">
        <authorList>
            <person name="Syromyatnikov M.Y."/>
            <person name="Popov V.N."/>
        </authorList>
    </citation>
    <scope>NUCLEOTIDE SEQUENCE</scope>
    <source>
        <strain evidence="1">MO-1</strain>
    </source>
</reference>
<dbReference type="AlphaFoldDB" id="A0A1S7LNK4"/>
<accession>A0A1S7LNK4</accession>
<gene>
    <name evidence="1" type="ORF">MAGMO_3196</name>
</gene>
<protein>
    <submittedName>
        <fullName evidence="1">Uncharacterized protein</fullName>
    </submittedName>
</protein>
<name>A0A1S7LNK4_MAGMO</name>